<evidence type="ECO:0000256" key="1">
    <source>
        <dbReference type="SAM" id="MobiDB-lite"/>
    </source>
</evidence>
<evidence type="ECO:0000313" key="2">
    <source>
        <dbReference type="EnsemblPlants" id="PGSC0003DMT400089117"/>
    </source>
</evidence>
<organism evidence="2 3">
    <name type="scientific">Solanum tuberosum</name>
    <name type="common">Potato</name>
    <dbReference type="NCBI Taxonomy" id="4113"/>
    <lineage>
        <taxon>Eukaryota</taxon>
        <taxon>Viridiplantae</taxon>
        <taxon>Streptophyta</taxon>
        <taxon>Embryophyta</taxon>
        <taxon>Tracheophyta</taxon>
        <taxon>Spermatophyta</taxon>
        <taxon>Magnoliopsida</taxon>
        <taxon>eudicotyledons</taxon>
        <taxon>Gunneridae</taxon>
        <taxon>Pentapetalae</taxon>
        <taxon>asterids</taxon>
        <taxon>lamiids</taxon>
        <taxon>Solanales</taxon>
        <taxon>Solanaceae</taxon>
        <taxon>Solanoideae</taxon>
        <taxon>Solaneae</taxon>
        <taxon>Solanum</taxon>
    </lineage>
</organism>
<keyword evidence="3" id="KW-1185">Reference proteome</keyword>
<dbReference type="Proteomes" id="UP000011115">
    <property type="component" value="Unassembled WGS sequence"/>
</dbReference>
<dbReference type="EnsemblPlants" id="PGSC0003DMT400089117">
    <property type="protein sequence ID" value="PGSC0003DMT400089117"/>
    <property type="gene ID" value="PGSC0003DMG400038688"/>
</dbReference>
<dbReference type="InParanoid" id="M1DHH0"/>
<protein>
    <recommendedName>
        <fullName evidence="4">Gag-pol polyprotein</fullName>
    </recommendedName>
</protein>
<feature type="region of interest" description="Disordered" evidence="1">
    <location>
        <begin position="1"/>
        <end position="34"/>
    </location>
</feature>
<dbReference type="AlphaFoldDB" id="M1DHH0"/>
<reference evidence="2" key="2">
    <citation type="submission" date="2015-06" db="UniProtKB">
        <authorList>
            <consortium name="EnsemblPlants"/>
        </authorList>
    </citation>
    <scope>IDENTIFICATION</scope>
    <source>
        <strain evidence="2">DM1-3 516 R44</strain>
    </source>
</reference>
<sequence>MAPRRTYIRRNAGENEELEAPQEAPQVPADPLANQGSNAEFWDAFQVFAKSMMTESNREVVVPMNLIVGTAATTVRDFTRMNPLEFHGLKVQKNPQKFSDEVYKVLMIMGRTLVEKV</sequence>
<dbReference type="Gramene" id="PGSC0003DMT400089117">
    <property type="protein sequence ID" value="PGSC0003DMT400089117"/>
    <property type="gene ID" value="PGSC0003DMG400038688"/>
</dbReference>
<evidence type="ECO:0008006" key="4">
    <source>
        <dbReference type="Google" id="ProtNLM"/>
    </source>
</evidence>
<proteinExistence type="predicted"/>
<dbReference type="PaxDb" id="4113-PGSC0003DMT400089117"/>
<dbReference type="HOGENOM" id="CLU_134717_0_0_1"/>
<evidence type="ECO:0000313" key="3">
    <source>
        <dbReference type="Proteomes" id="UP000011115"/>
    </source>
</evidence>
<accession>M1DHH0</accession>
<reference evidence="3" key="1">
    <citation type="journal article" date="2011" name="Nature">
        <title>Genome sequence and analysis of the tuber crop potato.</title>
        <authorList>
            <consortium name="The Potato Genome Sequencing Consortium"/>
        </authorList>
    </citation>
    <scope>NUCLEOTIDE SEQUENCE [LARGE SCALE GENOMIC DNA]</scope>
    <source>
        <strain evidence="3">cv. DM1-3 516 R44</strain>
    </source>
</reference>
<name>M1DHH0_SOLTU</name>